<feature type="domain" description="Heterokaryon incompatibility" evidence="1">
    <location>
        <begin position="454"/>
        <end position="596"/>
    </location>
</feature>
<dbReference type="AlphaFoldDB" id="U1HWI7"/>
<evidence type="ECO:0000313" key="3">
    <source>
        <dbReference type="Proteomes" id="UP000019373"/>
    </source>
</evidence>
<dbReference type="HOGENOM" id="CLU_306744_0_0_1"/>
<evidence type="ECO:0000313" key="2">
    <source>
        <dbReference type="EMBL" id="ERF75120.1"/>
    </source>
</evidence>
<dbReference type="GeneID" id="19242689"/>
<dbReference type="OrthoDB" id="4444513at2759"/>
<sequence length="965" mass="109409">MDEDRMTNEIARILLHTITGRDPPKNDSDHSYVMSLCSKQHRDGEFSTYMYPDNLPPGDIFVDRVGWMSCEEVARYLMMGYRVWDENGRRLHFHGTPLDYNSLNVFRLPRKIVCSQDVSEVPDLQVQLEARSFNGSTGADAVHEVHRTPSTGRIMPWDLRLSAPDVDQEGLSILTRVKLAFIASRAPVAAPCYGQHECLSFEPYGGMKLGSSPLKTVKYPEEIERIVGTYPQIGVDVPYLSIKYPPTQVSLRPVDSTDVHSMQPNHAGKALCDICRALDLKEMFEWGTVDIELDLGLMHDLLTKTSCSFCRIVAVLCKDGFDSLKRSSLNPDPDAARESGFDIQQPIEVTVVRNPILTQSTKPLVILKQHFRTEYYGPIVSLWTVRGDIRGRYTLNTRQYVDFQLVRKMVDRCTSEHGSACGQKSRGLPESMELVVVDVIQICLVTVDGSEVDFITLSYVWGTGPMVKTTKQTFGHFQKPRSLVEAGVSRVIQDAAAVVQGLGKGYLWVDALCIIQDDEEHRLSQIRRMADIYGQSWLTIVALAGENSSSPLPGVSYPRPQLVEVVQGMPITGILSRLSSNAHNQIYERRAWTFQERLISRRCLYIGEHQVYLDCGHGETNDHEQILPPMDRYRWLLAAEFNSLNLIVKHMDKLNISGFHQTESFCTDQLQRYSKIMSQYSTRELSFPSDIENAFLGIQDVLSHKLGWGFLAGLPTGVFDWALLWLPHGQLQRRRWHKHGDGSTVVSPPSWSWFGWLGKVSYAAYTYHSKLAFTSIRPRILAFTIEADGKSFPIHRQPSAIWHTDTLEQVTNSLENPSTYPTGSLTYPDTAFPRQHFPYTIILQFEAEAVLYKAYKLEIEWMTTGPDAGHLKQSLRHGYSRIISDMAAQIDDNSLDLIAMAVCDVITHSMRGGQFAEEKTWDSKDKLVVMLIRWKGQLAERLAVGYMDPKRWQEISPVKKSIRLC</sequence>
<name>U1HWI7_ENDPU</name>
<dbReference type="InterPro" id="IPR010730">
    <property type="entry name" value="HET"/>
</dbReference>
<protein>
    <recommendedName>
        <fullName evidence="1">Heterokaryon incompatibility domain-containing protein</fullName>
    </recommendedName>
</protein>
<dbReference type="Pfam" id="PF06985">
    <property type="entry name" value="HET"/>
    <property type="match status" value="1"/>
</dbReference>
<reference evidence="3" key="1">
    <citation type="journal article" date="2014" name="BMC Genomics">
        <title>Genome characteristics reveal the impact of lichenization on lichen-forming fungus Endocarpon pusillum Hedwig (Verrucariales, Ascomycota).</title>
        <authorList>
            <person name="Wang Y.-Y."/>
            <person name="Liu B."/>
            <person name="Zhang X.-Y."/>
            <person name="Zhou Q.-M."/>
            <person name="Zhang T."/>
            <person name="Li H."/>
            <person name="Yu Y.-F."/>
            <person name="Zhang X.-L."/>
            <person name="Hao X.-Y."/>
            <person name="Wang M."/>
            <person name="Wang L."/>
            <person name="Wei J.-C."/>
        </authorList>
    </citation>
    <scope>NUCLEOTIDE SEQUENCE [LARGE SCALE GENOMIC DNA]</scope>
    <source>
        <strain evidence="3">Z07020 / HMAS-L-300199</strain>
    </source>
</reference>
<gene>
    <name evidence="2" type="ORF">EPUS_07809</name>
</gene>
<dbReference type="eggNOG" id="ENOG502SNM0">
    <property type="taxonomic scope" value="Eukaryota"/>
</dbReference>
<dbReference type="PANTHER" id="PTHR33112:SF12">
    <property type="entry name" value="HETEROKARYON INCOMPATIBILITY DOMAIN-CONTAINING PROTEIN"/>
    <property type="match status" value="1"/>
</dbReference>
<organism evidence="2 3">
    <name type="scientific">Endocarpon pusillum (strain Z07020 / HMAS-L-300199)</name>
    <name type="common">Lichen-forming fungus</name>
    <dbReference type="NCBI Taxonomy" id="1263415"/>
    <lineage>
        <taxon>Eukaryota</taxon>
        <taxon>Fungi</taxon>
        <taxon>Dikarya</taxon>
        <taxon>Ascomycota</taxon>
        <taxon>Pezizomycotina</taxon>
        <taxon>Eurotiomycetes</taxon>
        <taxon>Chaetothyriomycetidae</taxon>
        <taxon>Verrucariales</taxon>
        <taxon>Verrucariaceae</taxon>
        <taxon>Endocarpon</taxon>
    </lineage>
</organism>
<dbReference type="EMBL" id="KE720819">
    <property type="protein sequence ID" value="ERF75120.1"/>
    <property type="molecule type" value="Genomic_DNA"/>
</dbReference>
<dbReference type="Proteomes" id="UP000019373">
    <property type="component" value="Unassembled WGS sequence"/>
</dbReference>
<accession>U1HWI7</accession>
<dbReference type="RefSeq" id="XP_007787553.1">
    <property type="nucleotide sequence ID" value="XM_007789363.1"/>
</dbReference>
<evidence type="ECO:0000259" key="1">
    <source>
        <dbReference type="Pfam" id="PF06985"/>
    </source>
</evidence>
<keyword evidence="3" id="KW-1185">Reference proteome</keyword>
<dbReference type="PANTHER" id="PTHR33112">
    <property type="entry name" value="DOMAIN PROTEIN, PUTATIVE-RELATED"/>
    <property type="match status" value="1"/>
</dbReference>
<proteinExistence type="predicted"/>